<dbReference type="OrthoDB" id="4196308at2"/>
<dbReference type="Proteomes" id="UP000316096">
    <property type="component" value="Unassembled WGS sequence"/>
</dbReference>
<feature type="transmembrane region" description="Helical" evidence="1">
    <location>
        <begin position="34"/>
        <end position="51"/>
    </location>
</feature>
<gene>
    <name evidence="2" type="ORF">FB559_1766</name>
</gene>
<dbReference type="EMBL" id="VFOZ01000001">
    <property type="protein sequence ID" value="TQL96242.1"/>
    <property type="molecule type" value="Genomic_DNA"/>
</dbReference>
<feature type="transmembrane region" description="Helical" evidence="1">
    <location>
        <begin position="177"/>
        <end position="196"/>
    </location>
</feature>
<feature type="transmembrane region" description="Helical" evidence="1">
    <location>
        <begin position="87"/>
        <end position="106"/>
    </location>
</feature>
<keyword evidence="1" id="KW-1133">Transmembrane helix</keyword>
<keyword evidence="3" id="KW-1185">Reference proteome</keyword>
<name>A0A543CGL4_9ACTN</name>
<dbReference type="AlphaFoldDB" id="A0A543CGL4"/>
<proteinExistence type="predicted"/>
<comment type="caution">
    <text evidence="2">The sequence shown here is derived from an EMBL/GenBank/DDBJ whole genome shotgun (WGS) entry which is preliminary data.</text>
</comment>
<organism evidence="2 3">
    <name type="scientific">Actinoallomurus bryophytorum</name>
    <dbReference type="NCBI Taxonomy" id="1490222"/>
    <lineage>
        <taxon>Bacteria</taxon>
        <taxon>Bacillati</taxon>
        <taxon>Actinomycetota</taxon>
        <taxon>Actinomycetes</taxon>
        <taxon>Streptosporangiales</taxon>
        <taxon>Thermomonosporaceae</taxon>
        <taxon>Actinoallomurus</taxon>
    </lineage>
</organism>
<evidence type="ECO:0000256" key="1">
    <source>
        <dbReference type="SAM" id="Phobius"/>
    </source>
</evidence>
<feature type="transmembrane region" description="Helical" evidence="1">
    <location>
        <begin position="208"/>
        <end position="231"/>
    </location>
</feature>
<keyword evidence="1" id="KW-0812">Transmembrane</keyword>
<sequence length="236" mass="24608">MTDESIPSADMAQQVLAATDQLTRRVRQAQRGTWFPLALLGLVVVAAAPFYRLGRHTVTCDPVLGARGGVEIIDRGACIQVVGWPSGVYWILALVLAYAAIAAFYVSRARSRGVGSRVLPYVGSGIAAGLVFGVASAWTPQLKLGGLSPAGPVAIGLIPLVAISLALFVLARVERSWAVLAFAVGYLAVALLAYGIRTGPAWGLPVTWGFLPSLLFAGGVLLLGGAGFGLAERRRA</sequence>
<feature type="transmembrane region" description="Helical" evidence="1">
    <location>
        <begin position="150"/>
        <end position="170"/>
    </location>
</feature>
<evidence type="ECO:0000313" key="2">
    <source>
        <dbReference type="EMBL" id="TQL96242.1"/>
    </source>
</evidence>
<dbReference type="RefSeq" id="WP_141955119.1">
    <property type="nucleotide sequence ID" value="NZ_VFOZ01000001.1"/>
</dbReference>
<reference evidence="2 3" key="1">
    <citation type="submission" date="2019-06" db="EMBL/GenBank/DDBJ databases">
        <title>Sequencing the genomes of 1000 actinobacteria strains.</title>
        <authorList>
            <person name="Klenk H.-P."/>
        </authorList>
    </citation>
    <scope>NUCLEOTIDE SEQUENCE [LARGE SCALE GENOMIC DNA]</scope>
    <source>
        <strain evidence="2 3">DSM 102200</strain>
    </source>
</reference>
<protein>
    <submittedName>
        <fullName evidence="2">Uncharacterized protein</fullName>
    </submittedName>
</protein>
<accession>A0A543CGL4</accession>
<feature type="transmembrane region" description="Helical" evidence="1">
    <location>
        <begin position="118"/>
        <end position="138"/>
    </location>
</feature>
<evidence type="ECO:0000313" key="3">
    <source>
        <dbReference type="Proteomes" id="UP000316096"/>
    </source>
</evidence>
<keyword evidence="1" id="KW-0472">Membrane</keyword>